<dbReference type="PROSITE" id="PS01124">
    <property type="entry name" value="HTH_ARAC_FAMILY_2"/>
    <property type="match status" value="1"/>
</dbReference>
<reference evidence="4 6" key="1">
    <citation type="submission" date="2016-11" db="EMBL/GenBank/DDBJ databases">
        <authorList>
            <person name="Jaros S."/>
            <person name="Januszkiewicz K."/>
            <person name="Wedrychowicz H."/>
        </authorList>
    </citation>
    <scope>NUCLEOTIDE SEQUENCE [LARGE SCALE GENOMIC DNA]</scope>
    <source>
        <strain evidence="4 6">DSM 784</strain>
    </source>
</reference>
<gene>
    <name evidence="4" type="ORF">SAMN05661012_04599</name>
    <name evidence="5" type="ORF">SR876_24885</name>
</gene>
<sequence>MKHISILIPRGAASLGCIEGAHKMFFNVNRFLIERGDEPLFTIQFVGMTHDALVYDGFAKVSPDLSIQDNFNTDLIIIPAVNGDMDNVIAANSDFFPWIRAQYERGAEVSSLCVGAFLLAATGLLAGKKCSTHWQSVPLFRKMFPDVEMVSDRIITDENGIYSSGGANSFWNLLLYLVEKYTDREMAIFCAKFFAIEIDRFSQSPFIMFRGQRDHQDDEIKRAQDFIEQNFQERISVDQLAALCTMGRRSFERRFKKATSNTVSEYIQRVKIEAAKKGFETSRKNINEVMCEVGYADNKAFRTVFKRKTGLSPVEYRNKYNKEAIAV</sequence>
<accession>A0A1K1S2A2</accession>
<dbReference type="Proteomes" id="UP000183788">
    <property type="component" value="Unassembled WGS sequence"/>
</dbReference>
<dbReference type="InterPro" id="IPR009057">
    <property type="entry name" value="Homeodomain-like_sf"/>
</dbReference>
<evidence type="ECO:0000313" key="4">
    <source>
        <dbReference type="EMBL" id="SFW78189.1"/>
    </source>
</evidence>
<dbReference type="EMBL" id="CP140154">
    <property type="protein sequence ID" value="WQG88167.1"/>
    <property type="molecule type" value="Genomic_DNA"/>
</dbReference>
<evidence type="ECO:0000313" key="5">
    <source>
        <dbReference type="EMBL" id="WQG88167.1"/>
    </source>
</evidence>
<proteinExistence type="predicted"/>
<dbReference type="AlphaFoldDB" id="A0A1K1S2A2"/>
<dbReference type="SUPFAM" id="SSF46689">
    <property type="entry name" value="Homeodomain-like"/>
    <property type="match status" value="2"/>
</dbReference>
<reference evidence="5 7" key="2">
    <citation type="submission" date="2023-11" db="EMBL/GenBank/DDBJ databases">
        <title>MicrobeMod: A computational toolkit for identifying prokaryotic methylation and restriction-modification with nanopore sequencing.</title>
        <authorList>
            <person name="Crits-Christoph A."/>
            <person name="Kang S.C."/>
            <person name="Lee H."/>
            <person name="Ostrov N."/>
        </authorList>
    </citation>
    <scope>NUCLEOTIDE SEQUENCE [LARGE SCALE GENOMIC DNA]</scope>
    <source>
        <strain evidence="5 7">ATCC 23090</strain>
    </source>
</reference>
<dbReference type="PANTHER" id="PTHR43130:SF3">
    <property type="entry name" value="HTH-TYPE TRANSCRIPTIONAL REGULATOR RV1931C"/>
    <property type="match status" value="1"/>
</dbReference>
<dbReference type="InterPro" id="IPR002818">
    <property type="entry name" value="DJ-1/PfpI"/>
</dbReference>
<keyword evidence="2" id="KW-0804">Transcription</keyword>
<evidence type="ECO:0000256" key="2">
    <source>
        <dbReference type="ARBA" id="ARBA00023163"/>
    </source>
</evidence>
<organism evidence="4 6">
    <name type="scientific">Chitinophaga sancti</name>
    <dbReference type="NCBI Taxonomy" id="1004"/>
    <lineage>
        <taxon>Bacteria</taxon>
        <taxon>Pseudomonadati</taxon>
        <taxon>Bacteroidota</taxon>
        <taxon>Chitinophagia</taxon>
        <taxon>Chitinophagales</taxon>
        <taxon>Chitinophagaceae</taxon>
        <taxon>Chitinophaga</taxon>
    </lineage>
</organism>
<dbReference type="Pfam" id="PF01965">
    <property type="entry name" value="DJ-1_PfpI"/>
    <property type="match status" value="1"/>
</dbReference>
<keyword evidence="1" id="KW-0805">Transcription regulation</keyword>
<protein>
    <submittedName>
        <fullName evidence="5">Helix-turn-helix domain-containing protein</fullName>
    </submittedName>
    <submittedName>
        <fullName evidence="4">Transcriptional regulator GlxA family, contains an amidase domain and an AraC-type DNA-binding HTH domain</fullName>
    </submittedName>
</protein>
<dbReference type="InterPro" id="IPR029062">
    <property type="entry name" value="Class_I_gatase-like"/>
</dbReference>
<dbReference type="InterPro" id="IPR018060">
    <property type="entry name" value="HTH_AraC"/>
</dbReference>
<dbReference type="SUPFAM" id="SSF52317">
    <property type="entry name" value="Class I glutamine amidotransferase-like"/>
    <property type="match status" value="1"/>
</dbReference>
<dbReference type="STRING" id="1004.SAMN05661012_04599"/>
<keyword evidence="4" id="KW-0238">DNA-binding</keyword>
<keyword evidence="7" id="KW-1185">Reference proteome</keyword>
<evidence type="ECO:0000259" key="3">
    <source>
        <dbReference type="PROSITE" id="PS01124"/>
    </source>
</evidence>
<dbReference type="InterPro" id="IPR052158">
    <property type="entry name" value="INH-QAR"/>
</dbReference>
<dbReference type="GO" id="GO:0043565">
    <property type="term" value="F:sequence-specific DNA binding"/>
    <property type="evidence" value="ECO:0007669"/>
    <property type="project" value="InterPro"/>
</dbReference>
<evidence type="ECO:0000313" key="7">
    <source>
        <dbReference type="Proteomes" id="UP001326715"/>
    </source>
</evidence>
<dbReference type="EMBL" id="FPIZ01000016">
    <property type="protein sequence ID" value="SFW78189.1"/>
    <property type="molecule type" value="Genomic_DNA"/>
</dbReference>
<name>A0A1K1S2A2_9BACT</name>
<dbReference type="OrthoDB" id="9803764at2"/>
<dbReference type="PANTHER" id="PTHR43130">
    <property type="entry name" value="ARAC-FAMILY TRANSCRIPTIONAL REGULATOR"/>
    <property type="match status" value="1"/>
</dbReference>
<feature type="domain" description="HTH araC/xylS-type" evidence="3">
    <location>
        <begin position="221"/>
        <end position="319"/>
    </location>
</feature>
<dbReference type="Proteomes" id="UP001326715">
    <property type="component" value="Chromosome"/>
</dbReference>
<dbReference type="Gene3D" id="3.40.50.880">
    <property type="match status" value="1"/>
</dbReference>
<dbReference type="RefSeq" id="WP_072363572.1">
    <property type="nucleotide sequence ID" value="NZ_CP139972.1"/>
</dbReference>
<dbReference type="Gene3D" id="1.10.10.60">
    <property type="entry name" value="Homeodomain-like"/>
    <property type="match status" value="2"/>
</dbReference>
<evidence type="ECO:0000313" key="6">
    <source>
        <dbReference type="Proteomes" id="UP000183788"/>
    </source>
</evidence>
<dbReference type="Pfam" id="PF12833">
    <property type="entry name" value="HTH_18"/>
    <property type="match status" value="1"/>
</dbReference>
<evidence type="ECO:0000256" key="1">
    <source>
        <dbReference type="ARBA" id="ARBA00023015"/>
    </source>
</evidence>
<dbReference type="GO" id="GO:0003700">
    <property type="term" value="F:DNA-binding transcription factor activity"/>
    <property type="evidence" value="ECO:0007669"/>
    <property type="project" value="InterPro"/>
</dbReference>
<dbReference type="SMART" id="SM00342">
    <property type="entry name" value="HTH_ARAC"/>
    <property type="match status" value="1"/>
</dbReference>
<dbReference type="CDD" id="cd03138">
    <property type="entry name" value="GATase1_AraC_2"/>
    <property type="match status" value="1"/>
</dbReference>